<feature type="compositionally biased region" description="Polar residues" evidence="2">
    <location>
        <begin position="374"/>
        <end position="385"/>
    </location>
</feature>
<dbReference type="GO" id="GO:0000981">
    <property type="term" value="F:DNA-binding transcription factor activity, RNA polymerase II-specific"/>
    <property type="evidence" value="ECO:0007669"/>
    <property type="project" value="InterPro"/>
</dbReference>
<reference evidence="3 4" key="1">
    <citation type="journal article" date="2021" name="Nat. Commun.">
        <title>Genetic determinants of endophytism in the Arabidopsis root mycobiome.</title>
        <authorList>
            <person name="Mesny F."/>
            <person name="Miyauchi S."/>
            <person name="Thiergart T."/>
            <person name="Pickel B."/>
            <person name="Atanasova L."/>
            <person name="Karlsson M."/>
            <person name="Huettel B."/>
            <person name="Barry K.W."/>
            <person name="Haridas S."/>
            <person name="Chen C."/>
            <person name="Bauer D."/>
            <person name="Andreopoulos W."/>
            <person name="Pangilinan J."/>
            <person name="LaButti K."/>
            <person name="Riley R."/>
            <person name="Lipzen A."/>
            <person name="Clum A."/>
            <person name="Drula E."/>
            <person name="Henrissat B."/>
            <person name="Kohler A."/>
            <person name="Grigoriev I.V."/>
            <person name="Martin F.M."/>
            <person name="Hacquard S."/>
        </authorList>
    </citation>
    <scope>NUCLEOTIDE SEQUENCE [LARGE SCALE GENOMIC DNA]</scope>
    <source>
        <strain evidence="3 4">MPI-CAGE-CH-0241</strain>
    </source>
</reference>
<dbReference type="SUPFAM" id="SSF57701">
    <property type="entry name" value="Zn2/Cys6 DNA-binding domain"/>
    <property type="match status" value="1"/>
</dbReference>
<dbReference type="CDD" id="cd00067">
    <property type="entry name" value="GAL4"/>
    <property type="match status" value="1"/>
</dbReference>
<sequence>MSYASRNTASTLPQGFSIYQPNLGAQLQFLPAIGTPELDELINAYVVGPASTQEKRASVSLDFLEYAHITGQTFKFYPVYSTNTAVESPVTDSGYGSSFNVSPVTSTWDFSQISTSRSPPSQQARTPPKAASSRQQASDFSNIPGMKIMTRDGRDVTNSASRGSKTKEQRDHAHLMRIIKACDSCKRKKIRCDPSHKKRVSPQSQPQPAAKSTKKAKAVAEAVRVAAAPPPAVNVPVQAPDMAPDQTFAPIDLEGFTSSLSALEPWDQFIEYPPADANDEYDFFNDPAGYFSPQSASSSSVSAYSTKPVTPTSQQELHAPYDLLGGTIAVSSQLPFDQTESTSNYVDFNLFSPDSSFSEDEQMVPIELSRHLSNHSYSPQSNTLRSDQSSGDSDIGGGLISSVSDAASWSVSSRQSGEDNSANSGMYRDPGA</sequence>
<feature type="non-terminal residue" evidence="3">
    <location>
        <position position="432"/>
    </location>
</feature>
<dbReference type="InterPro" id="IPR001138">
    <property type="entry name" value="Zn2Cys6_DnaBD"/>
</dbReference>
<feature type="compositionally biased region" description="Polar residues" evidence="2">
    <location>
        <begin position="110"/>
        <end position="125"/>
    </location>
</feature>
<evidence type="ECO:0000313" key="4">
    <source>
        <dbReference type="Proteomes" id="UP000777438"/>
    </source>
</evidence>
<feature type="compositionally biased region" description="Low complexity" evidence="2">
    <location>
        <begin position="400"/>
        <end position="415"/>
    </location>
</feature>
<feature type="compositionally biased region" description="Low complexity" evidence="2">
    <location>
        <begin position="295"/>
        <end position="305"/>
    </location>
</feature>
<comment type="caution">
    <text evidence="3">The sequence shown here is derived from an EMBL/GenBank/DDBJ whole genome shotgun (WGS) entry which is preliminary data.</text>
</comment>
<dbReference type="OrthoDB" id="4850804at2759"/>
<evidence type="ECO:0008006" key="5">
    <source>
        <dbReference type="Google" id="ProtNLM"/>
    </source>
</evidence>
<feature type="region of interest" description="Disordered" evidence="2">
    <location>
        <begin position="295"/>
        <end position="314"/>
    </location>
</feature>
<dbReference type="InterPro" id="IPR036864">
    <property type="entry name" value="Zn2-C6_fun-type_DNA-bd_sf"/>
</dbReference>
<proteinExistence type="predicted"/>
<dbReference type="GO" id="GO:0008270">
    <property type="term" value="F:zinc ion binding"/>
    <property type="evidence" value="ECO:0007669"/>
    <property type="project" value="InterPro"/>
</dbReference>
<organism evidence="3 4">
    <name type="scientific">Thelonectria olida</name>
    <dbReference type="NCBI Taxonomy" id="1576542"/>
    <lineage>
        <taxon>Eukaryota</taxon>
        <taxon>Fungi</taxon>
        <taxon>Dikarya</taxon>
        <taxon>Ascomycota</taxon>
        <taxon>Pezizomycotina</taxon>
        <taxon>Sordariomycetes</taxon>
        <taxon>Hypocreomycetidae</taxon>
        <taxon>Hypocreales</taxon>
        <taxon>Nectriaceae</taxon>
        <taxon>Thelonectria</taxon>
    </lineage>
</organism>
<gene>
    <name evidence="3" type="ORF">B0T10DRAFT_406174</name>
</gene>
<keyword evidence="4" id="KW-1185">Reference proteome</keyword>
<dbReference type="AlphaFoldDB" id="A0A9P8W294"/>
<evidence type="ECO:0000256" key="2">
    <source>
        <dbReference type="SAM" id="MobiDB-lite"/>
    </source>
</evidence>
<protein>
    <recommendedName>
        <fullName evidence="5">Zn(2)-C6 fungal-type domain-containing protein</fullName>
    </recommendedName>
</protein>
<accession>A0A9P8W294</accession>
<feature type="region of interest" description="Disordered" evidence="2">
    <location>
        <begin position="110"/>
        <end position="173"/>
    </location>
</feature>
<name>A0A9P8W294_9HYPO</name>
<feature type="compositionally biased region" description="Polar residues" evidence="2">
    <location>
        <begin position="132"/>
        <end position="141"/>
    </location>
</feature>
<evidence type="ECO:0000313" key="3">
    <source>
        <dbReference type="EMBL" id="KAH6887897.1"/>
    </source>
</evidence>
<dbReference type="Proteomes" id="UP000777438">
    <property type="component" value="Unassembled WGS sequence"/>
</dbReference>
<feature type="region of interest" description="Disordered" evidence="2">
    <location>
        <begin position="374"/>
        <end position="432"/>
    </location>
</feature>
<dbReference type="EMBL" id="JAGPYM010000013">
    <property type="protein sequence ID" value="KAH6887897.1"/>
    <property type="molecule type" value="Genomic_DNA"/>
</dbReference>
<keyword evidence="1" id="KW-0539">Nucleus</keyword>
<feature type="region of interest" description="Disordered" evidence="2">
    <location>
        <begin position="193"/>
        <end position="214"/>
    </location>
</feature>
<evidence type="ECO:0000256" key="1">
    <source>
        <dbReference type="ARBA" id="ARBA00023242"/>
    </source>
</evidence>